<accession>A0A0P7AFC5</accession>
<protein>
    <submittedName>
        <fullName evidence="1">Uncharacterized protein</fullName>
    </submittedName>
</protein>
<sequence length="41" mass="4985">MLLPRESRFYPIKPRYLIQPTVKKIGLPYNKIKGLHFFAYF</sequence>
<keyword evidence="2" id="KW-1185">Reference proteome</keyword>
<evidence type="ECO:0000313" key="2">
    <source>
        <dbReference type="Proteomes" id="UP000050280"/>
    </source>
</evidence>
<dbReference type="EMBL" id="LDJX01000003">
    <property type="protein sequence ID" value="KPM32014.1"/>
    <property type="molecule type" value="Genomic_DNA"/>
</dbReference>
<proteinExistence type="predicted"/>
<name>A0A0P7AFC5_9FLAO</name>
<gene>
    <name evidence="1" type="ORF">I595_1662</name>
</gene>
<comment type="caution">
    <text evidence="1">The sequence shown here is derived from an EMBL/GenBank/DDBJ whole genome shotgun (WGS) entry which is preliminary data.</text>
</comment>
<dbReference type="AlphaFoldDB" id="A0A0P7AFC5"/>
<organism evidence="1 2">
    <name type="scientific">Croceitalea dokdonensis DOKDO 023</name>
    <dbReference type="NCBI Taxonomy" id="1300341"/>
    <lineage>
        <taxon>Bacteria</taxon>
        <taxon>Pseudomonadati</taxon>
        <taxon>Bacteroidota</taxon>
        <taxon>Flavobacteriia</taxon>
        <taxon>Flavobacteriales</taxon>
        <taxon>Flavobacteriaceae</taxon>
        <taxon>Croceitalea</taxon>
    </lineage>
</organism>
<reference evidence="1 2" key="1">
    <citation type="submission" date="2015-09" db="EMBL/GenBank/DDBJ databases">
        <title>Genome sequence of the marine flavobacterium Croceitalea dokdonensis DOKDO 023 that contains proton- and sodium-pumping rhodopsins.</title>
        <authorList>
            <person name="Kwon S.-K."/>
            <person name="Lee H.K."/>
            <person name="Kwak M.-J."/>
            <person name="Kim J.F."/>
        </authorList>
    </citation>
    <scope>NUCLEOTIDE SEQUENCE [LARGE SCALE GENOMIC DNA]</scope>
    <source>
        <strain evidence="1 2">DOKDO 023</strain>
    </source>
</reference>
<dbReference type="Proteomes" id="UP000050280">
    <property type="component" value="Unassembled WGS sequence"/>
</dbReference>
<evidence type="ECO:0000313" key="1">
    <source>
        <dbReference type="EMBL" id="KPM32014.1"/>
    </source>
</evidence>